<feature type="compositionally biased region" description="Basic and acidic residues" evidence="1">
    <location>
        <begin position="115"/>
        <end position="133"/>
    </location>
</feature>
<dbReference type="KEGG" id="pcw:110208493"/>
<name>A0A6P5KB20_PHACI</name>
<feature type="region of interest" description="Disordered" evidence="1">
    <location>
        <begin position="1"/>
        <end position="67"/>
    </location>
</feature>
<evidence type="ECO:0000313" key="3">
    <source>
        <dbReference type="RefSeq" id="XP_020842204.1"/>
    </source>
</evidence>
<dbReference type="Proteomes" id="UP000515140">
    <property type="component" value="Unplaced"/>
</dbReference>
<gene>
    <name evidence="3" type="primary">LOC110208493</name>
</gene>
<dbReference type="InParanoid" id="A0A6P5KB20"/>
<dbReference type="AlphaFoldDB" id="A0A6P5KB20"/>
<keyword evidence="2" id="KW-1185">Reference proteome</keyword>
<feature type="region of interest" description="Disordered" evidence="1">
    <location>
        <begin position="101"/>
        <end position="160"/>
    </location>
</feature>
<dbReference type="GeneID" id="110208493"/>
<proteinExistence type="predicted"/>
<evidence type="ECO:0000256" key="1">
    <source>
        <dbReference type="SAM" id="MobiDB-lite"/>
    </source>
</evidence>
<evidence type="ECO:0000313" key="2">
    <source>
        <dbReference type="Proteomes" id="UP000515140"/>
    </source>
</evidence>
<organism evidence="2 3">
    <name type="scientific">Phascolarctos cinereus</name>
    <name type="common">Koala</name>
    <dbReference type="NCBI Taxonomy" id="38626"/>
    <lineage>
        <taxon>Eukaryota</taxon>
        <taxon>Metazoa</taxon>
        <taxon>Chordata</taxon>
        <taxon>Craniata</taxon>
        <taxon>Vertebrata</taxon>
        <taxon>Euteleostomi</taxon>
        <taxon>Mammalia</taxon>
        <taxon>Metatheria</taxon>
        <taxon>Diprotodontia</taxon>
        <taxon>Phascolarctidae</taxon>
        <taxon>Phascolarctos</taxon>
    </lineage>
</organism>
<reference evidence="3" key="1">
    <citation type="submission" date="2025-08" db="UniProtKB">
        <authorList>
            <consortium name="RefSeq"/>
        </authorList>
    </citation>
    <scope>IDENTIFICATION</scope>
    <source>
        <tissue evidence="3">Spleen</tissue>
    </source>
</reference>
<accession>A0A6P5KB20</accession>
<protein>
    <submittedName>
        <fullName evidence="3">Formin-like protein 5</fullName>
    </submittedName>
</protein>
<feature type="compositionally biased region" description="Low complexity" evidence="1">
    <location>
        <begin position="136"/>
        <end position="145"/>
    </location>
</feature>
<sequence>MTARRHPPPPPPPAPRPGRRACRPPPLRLRATNPTPVPAAAPPPPPLPPPSSPPPLPPPPPPWPRRRCPAAAAAAEFFHSASPAVKRRRCYPPGKVSCPQLYDTSLPSGFPSAQKEGEEEKAGQTHLGWREGSKGGSLRSSRAGPSPSPPSGSCWVEFPGAAGGGGAADSGVLPPMPAARAPAHLSSLLRWA</sequence>
<feature type="compositionally biased region" description="Pro residues" evidence="1">
    <location>
        <begin position="35"/>
        <end position="63"/>
    </location>
</feature>
<dbReference type="RefSeq" id="XP_020842204.1">
    <property type="nucleotide sequence ID" value="XM_020986545.1"/>
</dbReference>